<dbReference type="KEGG" id="mka:MK1195"/>
<evidence type="ECO:0000259" key="6">
    <source>
        <dbReference type="SMART" id="SM01001"/>
    </source>
</evidence>
<dbReference type="RefSeq" id="WP_011019563.1">
    <property type="nucleotide sequence ID" value="NC_003551.1"/>
</dbReference>
<evidence type="ECO:0000256" key="1">
    <source>
        <dbReference type="ARBA" id="ARBA00022755"/>
    </source>
</evidence>
<dbReference type="HOGENOM" id="CLU_094982_2_2_2"/>
<dbReference type="SMART" id="SM01001">
    <property type="entry name" value="AIRC"/>
    <property type="match status" value="1"/>
</dbReference>
<name>Q8TW42_METKA</name>
<dbReference type="Proteomes" id="UP000001826">
    <property type="component" value="Chromosome"/>
</dbReference>
<sequence>MVDVLIVLGSRSDRDVAEKAAKVLDRAGVDYNVRVASAHRTPERIDELIEEYEPDVKVYIAIAGLAAHLPGVIAAKTLKPVIAVPVEAKLCGLDALLSTVQMPPGVPVAVVGVDRGENAALLALQILALEDEDVRSFLEEYREEMKKQVARDDDTIKERFR</sequence>
<organism evidence="7 8">
    <name type="scientific">Methanopyrus kandleri (strain AV19 / DSM 6324 / JCM 9639 / NBRC 100938)</name>
    <dbReference type="NCBI Taxonomy" id="190192"/>
    <lineage>
        <taxon>Archaea</taxon>
        <taxon>Methanobacteriati</taxon>
        <taxon>Methanobacteriota</taxon>
        <taxon>Methanomada group</taxon>
        <taxon>Methanopyri</taxon>
        <taxon>Methanopyrales</taxon>
        <taxon>Methanopyraceae</taxon>
        <taxon>Methanopyrus</taxon>
    </lineage>
</organism>
<dbReference type="PATRIC" id="fig|190192.8.peg.1297"/>
<comment type="function">
    <text evidence="3 4">Catalyzes the conversion of N5-carboxyaminoimidazole ribonucleotide (N5-CAIR) to 4-carboxy-5-aminoimidazole ribonucleotide (CAIR).</text>
</comment>
<evidence type="ECO:0000256" key="2">
    <source>
        <dbReference type="ARBA" id="ARBA00023235"/>
    </source>
</evidence>
<dbReference type="InterPro" id="IPR024694">
    <property type="entry name" value="PurE_prokaryotes"/>
</dbReference>
<keyword evidence="2 3" id="KW-0413">Isomerase</keyword>
<comment type="pathway">
    <text evidence="3 4">Purine metabolism; IMP biosynthesis via de novo pathway; 5-amino-1-(5-phospho-D-ribosyl)imidazole-4-carboxylate from 5-amino-1-(5-phospho-D-ribosyl)imidazole (N5-CAIR route): step 2/2.</text>
</comment>
<dbReference type="PaxDb" id="190192-MK1195"/>
<dbReference type="HAMAP" id="MF_01929">
    <property type="entry name" value="PurE_classI"/>
    <property type="match status" value="1"/>
</dbReference>
<dbReference type="GO" id="GO:0006189">
    <property type="term" value="P:'de novo' IMP biosynthetic process"/>
    <property type="evidence" value="ECO:0007669"/>
    <property type="project" value="UniProtKB-UniRule"/>
</dbReference>
<feature type="binding site" evidence="3 5">
    <location>
        <position position="13"/>
    </location>
    <ligand>
        <name>substrate</name>
    </ligand>
</feature>
<gene>
    <name evidence="3 7" type="primary">purE</name>
    <name evidence="7" type="ordered locus">MK1195</name>
</gene>
<dbReference type="EMBL" id="AE009439">
    <property type="protein sequence ID" value="AAM02408.1"/>
    <property type="molecule type" value="Genomic_DNA"/>
</dbReference>
<dbReference type="NCBIfam" id="TIGR01162">
    <property type="entry name" value="purE"/>
    <property type="match status" value="1"/>
</dbReference>
<dbReference type="GeneID" id="1477296"/>
<dbReference type="UniPathway" id="UPA00074">
    <property type="reaction ID" value="UER00943"/>
</dbReference>
<dbReference type="FunCoup" id="Q8TW42">
    <property type="interactions" value="11"/>
</dbReference>
<evidence type="ECO:0000256" key="5">
    <source>
        <dbReference type="PIRSR" id="PIRSR001338-1"/>
    </source>
</evidence>
<accession>Q8TW42</accession>
<proteinExistence type="inferred from homology"/>
<dbReference type="PIRSF" id="PIRSF001338">
    <property type="entry name" value="AIR_carboxylase"/>
    <property type="match status" value="1"/>
</dbReference>
<dbReference type="EnsemblBacteria" id="AAM02408">
    <property type="protein sequence ID" value="AAM02408"/>
    <property type="gene ID" value="MK1195"/>
</dbReference>
<dbReference type="OrthoDB" id="9473at2157"/>
<dbReference type="PANTHER" id="PTHR23046">
    <property type="entry name" value="PHOSPHORIBOSYLAMINOIMIDAZOLE CARBOXYLASE CATALYTIC SUBUNIT"/>
    <property type="match status" value="1"/>
</dbReference>
<reference evidence="7 8" key="1">
    <citation type="journal article" date="2002" name="Proc. Natl. Acad. Sci. U.S.A.">
        <title>The complete genome of hyperthermophile Methanopyrus kandleri AV19 and monophyly of archaeal methanogens.</title>
        <authorList>
            <person name="Slesarev A.I."/>
            <person name="Mezhevaya K.V."/>
            <person name="Makarova K.S."/>
            <person name="Polushin N.N."/>
            <person name="Shcherbinina O.V."/>
            <person name="Shakhova V.V."/>
            <person name="Belova G.I."/>
            <person name="Aravind L."/>
            <person name="Natale D.A."/>
            <person name="Rogozin I.B."/>
            <person name="Tatusov R.L."/>
            <person name="Wolf Y.I."/>
            <person name="Stetter K.O."/>
            <person name="Malykh A.G."/>
            <person name="Koonin E.V."/>
            <person name="Kozyavkin S.A."/>
        </authorList>
    </citation>
    <scope>NUCLEOTIDE SEQUENCE [LARGE SCALE GENOMIC DNA]</scope>
    <source>
        <strain evidence="8">AV19 / DSM 6324 / JCM 9639 / NBRC 100938</strain>
    </source>
</reference>
<dbReference type="InParanoid" id="Q8TW42"/>
<dbReference type="GO" id="GO:0034023">
    <property type="term" value="F:5-(carboxyamino)imidazole ribonucleotide mutase activity"/>
    <property type="evidence" value="ECO:0007669"/>
    <property type="project" value="UniProtKB-UniRule"/>
</dbReference>
<dbReference type="PANTHER" id="PTHR23046:SF2">
    <property type="entry name" value="PHOSPHORIBOSYLAMINOIMIDAZOLE CARBOXYLASE"/>
    <property type="match status" value="1"/>
</dbReference>
<dbReference type="Gene3D" id="3.40.50.1970">
    <property type="match status" value="1"/>
</dbReference>
<evidence type="ECO:0000256" key="4">
    <source>
        <dbReference type="PIRNR" id="PIRNR001338"/>
    </source>
</evidence>
<dbReference type="AlphaFoldDB" id="Q8TW42"/>
<dbReference type="STRING" id="190192.MK1195"/>
<evidence type="ECO:0000256" key="3">
    <source>
        <dbReference type="HAMAP-Rule" id="MF_01929"/>
    </source>
</evidence>
<protein>
    <recommendedName>
        <fullName evidence="3 4">N5-carboxyaminoimidazole ribonucleotide mutase</fullName>
        <shortName evidence="3 4">N5-CAIR mutase</shortName>
        <ecNumber evidence="3 4">5.4.99.18</ecNumber>
    </recommendedName>
    <alternativeName>
        <fullName evidence="3">5-(carboxyamino)imidazole ribonucleotide mutase</fullName>
    </alternativeName>
</protein>
<dbReference type="InterPro" id="IPR000031">
    <property type="entry name" value="PurE_dom"/>
</dbReference>
<feature type="binding site" evidence="3 5">
    <location>
        <position position="10"/>
    </location>
    <ligand>
        <name>substrate</name>
    </ligand>
</feature>
<feature type="binding site" evidence="3 5">
    <location>
        <position position="40"/>
    </location>
    <ligand>
        <name>substrate</name>
    </ligand>
</feature>
<dbReference type="SUPFAM" id="SSF52255">
    <property type="entry name" value="N5-CAIR mutase (phosphoribosylaminoimidazole carboxylase, PurE)"/>
    <property type="match status" value="1"/>
</dbReference>
<keyword evidence="1 3" id="KW-0658">Purine biosynthesis</keyword>
<keyword evidence="8" id="KW-1185">Reference proteome</keyword>
<comment type="catalytic activity">
    <reaction evidence="3 4">
        <text>5-carboxyamino-1-(5-phospho-D-ribosyl)imidazole + H(+) = 5-amino-1-(5-phospho-D-ribosyl)imidazole-4-carboxylate</text>
        <dbReference type="Rhea" id="RHEA:13193"/>
        <dbReference type="ChEBI" id="CHEBI:15378"/>
        <dbReference type="ChEBI" id="CHEBI:58730"/>
        <dbReference type="ChEBI" id="CHEBI:77657"/>
        <dbReference type="EC" id="5.4.99.18"/>
    </reaction>
</comment>
<evidence type="ECO:0000313" key="8">
    <source>
        <dbReference type="Proteomes" id="UP000001826"/>
    </source>
</evidence>
<dbReference type="EC" id="5.4.99.18" evidence="3 4"/>
<comment type="similarity">
    <text evidence="3">Belongs to the AIR carboxylase family. Class I subfamily.</text>
</comment>
<feature type="domain" description="PurE" evidence="6">
    <location>
        <begin position="2"/>
        <end position="149"/>
    </location>
</feature>
<evidence type="ECO:0000313" key="7">
    <source>
        <dbReference type="EMBL" id="AAM02408.1"/>
    </source>
</evidence>
<dbReference type="Pfam" id="PF00731">
    <property type="entry name" value="AIRC"/>
    <property type="match status" value="1"/>
</dbReference>
<dbReference type="InterPro" id="IPR033747">
    <property type="entry name" value="PurE_ClassI"/>
</dbReference>